<proteinExistence type="predicted"/>
<comment type="caution">
    <text evidence="1">The sequence shown here is derived from an EMBL/GenBank/DDBJ whole genome shotgun (WGS) entry which is preliminary data.</text>
</comment>
<reference evidence="1" key="1">
    <citation type="submission" date="2021-06" db="EMBL/GenBank/DDBJ databases">
        <authorList>
            <person name="Kallberg Y."/>
            <person name="Tangrot J."/>
            <person name="Rosling A."/>
        </authorList>
    </citation>
    <scope>NUCLEOTIDE SEQUENCE</scope>
    <source>
        <strain evidence="1">MA461A</strain>
    </source>
</reference>
<protein>
    <submittedName>
        <fullName evidence="1">10749_t:CDS:1</fullName>
    </submittedName>
</protein>
<gene>
    <name evidence="1" type="ORF">RPERSI_LOCUS3709</name>
</gene>
<name>A0ACA9LT36_9GLOM</name>
<sequence>MLKILIILFFLIHVVASTSLNPPDNISQSIDFYRDNDVIYNNDVKAEQMGESDIDDVDEVYRDNDVIYNNDVKAEQMRMGRFRWYCNRCMRSGRGYRCNRCRRSGGRGGGGRRGGGRRGGGRRGGGRRGGRE</sequence>
<keyword evidence="2" id="KW-1185">Reference proteome</keyword>
<accession>A0ACA9LT36</accession>
<dbReference type="Proteomes" id="UP000789920">
    <property type="component" value="Unassembled WGS sequence"/>
</dbReference>
<organism evidence="1 2">
    <name type="scientific">Racocetra persica</name>
    <dbReference type="NCBI Taxonomy" id="160502"/>
    <lineage>
        <taxon>Eukaryota</taxon>
        <taxon>Fungi</taxon>
        <taxon>Fungi incertae sedis</taxon>
        <taxon>Mucoromycota</taxon>
        <taxon>Glomeromycotina</taxon>
        <taxon>Glomeromycetes</taxon>
        <taxon>Diversisporales</taxon>
        <taxon>Gigasporaceae</taxon>
        <taxon>Racocetra</taxon>
    </lineage>
</organism>
<dbReference type="EMBL" id="CAJVQC010004757">
    <property type="protein sequence ID" value="CAG8544869.1"/>
    <property type="molecule type" value="Genomic_DNA"/>
</dbReference>
<evidence type="ECO:0000313" key="2">
    <source>
        <dbReference type="Proteomes" id="UP000789920"/>
    </source>
</evidence>
<evidence type="ECO:0000313" key="1">
    <source>
        <dbReference type="EMBL" id="CAG8544869.1"/>
    </source>
</evidence>